<gene>
    <name evidence="3" type="ORF">LTR62_001677</name>
</gene>
<dbReference type="InterPro" id="IPR051785">
    <property type="entry name" value="MMCE/EMCE_epimerase"/>
</dbReference>
<dbReference type="EMBL" id="JAVRRL010000137">
    <property type="protein sequence ID" value="KAK5107152.1"/>
    <property type="molecule type" value="Genomic_DNA"/>
</dbReference>
<evidence type="ECO:0000313" key="3">
    <source>
        <dbReference type="EMBL" id="KAK5107152.1"/>
    </source>
</evidence>
<name>A0AAN7TJK9_9PEZI</name>
<dbReference type="AlphaFoldDB" id="A0AAN7TJK9"/>
<dbReference type="SUPFAM" id="SSF54593">
    <property type="entry name" value="Glyoxalase/Bleomycin resistance protein/Dihydroxybiphenyl dioxygenase"/>
    <property type="match status" value="1"/>
</dbReference>
<dbReference type="Gene3D" id="3.10.180.10">
    <property type="entry name" value="2,3-Dihydroxybiphenyl 1,2-Dioxygenase, domain 1"/>
    <property type="match status" value="2"/>
</dbReference>
<dbReference type="InterPro" id="IPR029068">
    <property type="entry name" value="Glyas_Bleomycin-R_OHBP_Dase"/>
</dbReference>
<dbReference type="Proteomes" id="UP001310890">
    <property type="component" value="Unassembled WGS sequence"/>
</dbReference>
<proteinExistence type="predicted"/>
<dbReference type="InterPro" id="IPR037523">
    <property type="entry name" value="VOC_core"/>
</dbReference>
<accession>A0AAN7TJK9</accession>
<dbReference type="FunFam" id="3.10.180.10:FF:000039">
    <property type="entry name" value="Trihydroxytoluene oxygenase (AFU_orthologue AFUA_8G02470)"/>
    <property type="match status" value="1"/>
</dbReference>
<keyword evidence="1" id="KW-0479">Metal-binding</keyword>
<dbReference type="PANTHER" id="PTHR43048">
    <property type="entry name" value="METHYLMALONYL-COA EPIMERASE"/>
    <property type="match status" value="1"/>
</dbReference>
<dbReference type="CDD" id="cd07257">
    <property type="entry name" value="THT_oxygenase_C"/>
    <property type="match status" value="1"/>
</dbReference>
<organism evidence="3 4">
    <name type="scientific">Meristemomyces frigidus</name>
    <dbReference type="NCBI Taxonomy" id="1508187"/>
    <lineage>
        <taxon>Eukaryota</taxon>
        <taxon>Fungi</taxon>
        <taxon>Dikarya</taxon>
        <taxon>Ascomycota</taxon>
        <taxon>Pezizomycotina</taxon>
        <taxon>Dothideomycetes</taxon>
        <taxon>Dothideomycetidae</taxon>
        <taxon>Mycosphaerellales</taxon>
        <taxon>Teratosphaeriaceae</taxon>
        <taxon>Meristemomyces</taxon>
    </lineage>
</organism>
<evidence type="ECO:0000313" key="4">
    <source>
        <dbReference type="Proteomes" id="UP001310890"/>
    </source>
</evidence>
<evidence type="ECO:0000259" key="2">
    <source>
        <dbReference type="PROSITE" id="PS51819"/>
    </source>
</evidence>
<dbReference type="GO" id="GO:0046872">
    <property type="term" value="F:metal ion binding"/>
    <property type="evidence" value="ECO:0007669"/>
    <property type="project" value="UniProtKB-KW"/>
</dbReference>
<comment type="caution">
    <text evidence="3">The sequence shown here is derived from an EMBL/GenBank/DDBJ whole genome shotgun (WGS) entry which is preliminary data.</text>
</comment>
<evidence type="ECO:0000256" key="1">
    <source>
        <dbReference type="ARBA" id="ARBA00022723"/>
    </source>
</evidence>
<dbReference type="GO" id="GO:0004493">
    <property type="term" value="F:methylmalonyl-CoA epimerase activity"/>
    <property type="evidence" value="ECO:0007669"/>
    <property type="project" value="TreeGrafter"/>
</dbReference>
<protein>
    <recommendedName>
        <fullName evidence="2">VOC domain-containing protein</fullName>
    </recommendedName>
</protein>
<dbReference type="CDD" id="cd07267">
    <property type="entry name" value="THT_Oxygenase_N"/>
    <property type="match status" value="1"/>
</dbReference>
<dbReference type="GO" id="GO:0005739">
    <property type="term" value="C:mitochondrion"/>
    <property type="evidence" value="ECO:0007669"/>
    <property type="project" value="TreeGrafter"/>
</dbReference>
<dbReference type="InterPro" id="IPR004360">
    <property type="entry name" value="Glyas_Fos-R_dOase_dom"/>
</dbReference>
<dbReference type="PROSITE" id="PS51819">
    <property type="entry name" value="VOC"/>
    <property type="match status" value="1"/>
</dbReference>
<dbReference type="Pfam" id="PF00903">
    <property type="entry name" value="Glyoxalase"/>
    <property type="match status" value="1"/>
</dbReference>
<dbReference type="FunFam" id="3.10.180.10:FF:000034">
    <property type="entry name" value="Glyoxalase/Bleomycin resistance protein/Dihydroxybiphenyl dioxygenase"/>
    <property type="match status" value="1"/>
</dbReference>
<dbReference type="GO" id="GO:0046491">
    <property type="term" value="P:L-methylmalonyl-CoA metabolic process"/>
    <property type="evidence" value="ECO:0007669"/>
    <property type="project" value="TreeGrafter"/>
</dbReference>
<sequence>MGIDQMQPGLTKTVASKEISANQGASVPDIAATPGSDQLTIAQWREANAIDASSQVKVVQLAHMRYQHPDLDEITQFLRDFGMHVTKRTEAEIWYKGYGPDQYVYYVRKGEKKFLGGTFEVESYADLEKAQEIPGAGKIQPLDSAPGGGSLLAIIDPEGFPINLMYGQEPVTNLKYPENLLINTTAETPRKRTFQRFTPGPAEVHKLGHYGLCVTSFDSQVEFYTRNFNFVPTDFLYVGEPSTNTRRNVAIFAHIDRGQDLVDHHTFFMSSNKSSHVHHCSFEVHDLDTQQLGHAWLAEKGYKSVWGVGRHILGSQIFDYWWDTTGNMIEHYADGDLINEDTPIGYGPVGDESLAVWGPEVPKSFLD</sequence>
<reference evidence="3" key="1">
    <citation type="submission" date="2023-08" db="EMBL/GenBank/DDBJ databases">
        <title>Black Yeasts Isolated from many extreme environments.</title>
        <authorList>
            <person name="Coleine C."/>
            <person name="Stajich J.E."/>
            <person name="Selbmann L."/>
        </authorList>
    </citation>
    <scope>NUCLEOTIDE SEQUENCE</scope>
    <source>
        <strain evidence="3">CCFEE 5401</strain>
    </source>
</reference>
<feature type="domain" description="VOC" evidence="2">
    <location>
        <begin position="206"/>
        <end position="334"/>
    </location>
</feature>
<dbReference type="PANTHER" id="PTHR43048:SF3">
    <property type="entry name" value="METHYLMALONYL-COA EPIMERASE, MITOCHONDRIAL"/>
    <property type="match status" value="1"/>
</dbReference>